<evidence type="ECO:0000313" key="2">
    <source>
        <dbReference type="EMBL" id="JAD18250.1"/>
    </source>
</evidence>
<proteinExistence type="predicted"/>
<dbReference type="AlphaFoldDB" id="A0A0A8Y049"/>
<protein>
    <submittedName>
        <fullName evidence="2">Uncharacterized protein</fullName>
    </submittedName>
</protein>
<dbReference type="EMBL" id="GBRH01279645">
    <property type="protein sequence ID" value="JAD18250.1"/>
    <property type="molecule type" value="Transcribed_RNA"/>
</dbReference>
<reference evidence="2" key="2">
    <citation type="journal article" date="2015" name="Data Brief">
        <title>Shoot transcriptome of the giant reed, Arundo donax.</title>
        <authorList>
            <person name="Barrero R.A."/>
            <person name="Guerrero F.D."/>
            <person name="Moolhuijzen P."/>
            <person name="Goolsby J.A."/>
            <person name="Tidwell J."/>
            <person name="Bellgard S.E."/>
            <person name="Bellgard M.I."/>
        </authorList>
    </citation>
    <scope>NUCLEOTIDE SEQUENCE</scope>
    <source>
        <tissue evidence="2">Shoot tissue taken approximately 20 cm above the soil surface</tissue>
    </source>
</reference>
<accession>A0A0A8Y049</accession>
<evidence type="ECO:0000256" key="1">
    <source>
        <dbReference type="SAM" id="MobiDB-lite"/>
    </source>
</evidence>
<name>A0A0A8Y049_ARUDO</name>
<feature type="region of interest" description="Disordered" evidence="1">
    <location>
        <begin position="1"/>
        <end position="24"/>
    </location>
</feature>
<feature type="compositionally biased region" description="Low complexity" evidence="1">
    <location>
        <begin position="1"/>
        <end position="10"/>
    </location>
</feature>
<sequence length="24" mass="2219">MVAAAAVGGARRAGEEAGFSGVAL</sequence>
<reference evidence="2" key="1">
    <citation type="submission" date="2014-09" db="EMBL/GenBank/DDBJ databases">
        <authorList>
            <person name="Magalhaes I.L.F."/>
            <person name="Oliveira U."/>
            <person name="Santos F.R."/>
            <person name="Vidigal T.H.D.A."/>
            <person name="Brescovit A.D."/>
            <person name="Santos A.J."/>
        </authorList>
    </citation>
    <scope>NUCLEOTIDE SEQUENCE</scope>
    <source>
        <tissue evidence="2">Shoot tissue taken approximately 20 cm above the soil surface</tissue>
    </source>
</reference>
<organism evidence="2">
    <name type="scientific">Arundo donax</name>
    <name type="common">Giant reed</name>
    <name type="synonym">Donax arundinaceus</name>
    <dbReference type="NCBI Taxonomy" id="35708"/>
    <lineage>
        <taxon>Eukaryota</taxon>
        <taxon>Viridiplantae</taxon>
        <taxon>Streptophyta</taxon>
        <taxon>Embryophyta</taxon>
        <taxon>Tracheophyta</taxon>
        <taxon>Spermatophyta</taxon>
        <taxon>Magnoliopsida</taxon>
        <taxon>Liliopsida</taxon>
        <taxon>Poales</taxon>
        <taxon>Poaceae</taxon>
        <taxon>PACMAD clade</taxon>
        <taxon>Arundinoideae</taxon>
        <taxon>Arundineae</taxon>
        <taxon>Arundo</taxon>
    </lineage>
</organism>